<accession>A0ABP7XEU4</accession>
<dbReference type="Proteomes" id="UP001500459">
    <property type="component" value="Unassembled WGS sequence"/>
</dbReference>
<gene>
    <name evidence="1" type="ORF">GCM10022393_13170</name>
</gene>
<dbReference type="EMBL" id="BAABCW010000004">
    <property type="protein sequence ID" value="GAA4113929.1"/>
    <property type="molecule type" value="Genomic_DNA"/>
</dbReference>
<reference evidence="2" key="1">
    <citation type="journal article" date="2019" name="Int. J. Syst. Evol. Microbiol.">
        <title>The Global Catalogue of Microorganisms (GCM) 10K type strain sequencing project: providing services to taxonomists for standard genome sequencing and annotation.</title>
        <authorList>
            <consortium name="The Broad Institute Genomics Platform"/>
            <consortium name="The Broad Institute Genome Sequencing Center for Infectious Disease"/>
            <person name="Wu L."/>
            <person name="Ma J."/>
        </authorList>
    </citation>
    <scope>NUCLEOTIDE SEQUENCE [LARGE SCALE GENOMIC DNA]</scope>
    <source>
        <strain evidence="2">JCM 17106</strain>
    </source>
</reference>
<keyword evidence="2" id="KW-1185">Reference proteome</keyword>
<evidence type="ECO:0000313" key="1">
    <source>
        <dbReference type="EMBL" id="GAA4113929.1"/>
    </source>
</evidence>
<comment type="caution">
    <text evidence="1">The sequence shown here is derived from an EMBL/GenBank/DDBJ whole genome shotgun (WGS) entry which is preliminary data.</text>
</comment>
<name>A0ABP7XEU4_9FLAO</name>
<organism evidence="1 2">
    <name type="scientific">Aquimarina addita</name>
    <dbReference type="NCBI Taxonomy" id="870485"/>
    <lineage>
        <taxon>Bacteria</taxon>
        <taxon>Pseudomonadati</taxon>
        <taxon>Bacteroidota</taxon>
        <taxon>Flavobacteriia</taxon>
        <taxon>Flavobacteriales</taxon>
        <taxon>Flavobacteriaceae</taxon>
        <taxon>Aquimarina</taxon>
    </lineage>
</organism>
<sequence>MSEEEIYKIVQNHYDEDQFFDKPEIQIKLIKDLDSEYKAVIVNVENEKYAYGFVNKSLKKYNPFQEFDKKKDRITHASSWGIQLIKTINGQTNKEKQVYSTFLGIIPYEGYSKVEMSWNCKQAETIELVDRKYFMFTYPKGNMRRCNTIYLINDKGEKSKVEYKNGKFALN</sequence>
<protein>
    <submittedName>
        <fullName evidence="1">Uncharacterized protein</fullName>
    </submittedName>
</protein>
<proteinExistence type="predicted"/>
<evidence type="ECO:0000313" key="2">
    <source>
        <dbReference type="Proteomes" id="UP001500459"/>
    </source>
</evidence>